<keyword evidence="5" id="KW-0882">Thioester bond</keyword>
<evidence type="ECO:0000256" key="2">
    <source>
        <dbReference type="ARBA" id="ARBA00022525"/>
    </source>
</evidence>
<dbReference type="SMART" id="SM01359">
    <property type="entry name" value="A2M_N_2"/>
    <property type="match status" value="1"/>
</dbReference>
<proteinExistence type="predicted"/>
<name>A0A182IXX2_ANOAO</name>
<dbReference type="Pfam" id="PF01835">
    <property type="entry name" value="MG2"/>
    <property type="match status" value="1"/>
</dbReference>
<dbReference type="InterPro" id="IPR002890">
    <property type="entry name" value="MG2"/>
</dbReference>
<evidence type="ECO:0000256" key="5">
    <source>
        <dbReference type="ARBA" id="ARBA00022966"/>
    </source>
</evidence>
<dbReference type="CDD" id="cd02897">
    <property type="entry name" value="A2M_2"/>
    <property type="match status" value="1"/>
</dbReference>
<evidence type="ECO:0000256" key="3">
    <source>
        <dbReference type="ARBA" id="ARBA00022729"/>
    </source>
</evidence>
<dbReference type="Gene3D" id="2.60.40.690">
    <property type="entry name" value="Alpha-macroglobulin, receptor-binding domain"/>
    <property type="match status" value="1"/>
</dbReference>
<dbReference type="InterPro" id="IPR008930">
    <property type="entry name" value="Terpenoid_cyclase/PrenylTrfase"/>
</dbReference>
<dbReference type="InterPro" id="IPR009048">
    <property type="entry name" value="A-macroglobulin_rcpt-bd"/>
</dbReference>
<evidence type="ECO:0000256" key="7">
    <source>
        <dbReference type="ARBA" id="ARBA00023180"/>
    </source>
</evidence>
<feature type="domain" description="Alpha-macroglobulin receptor-binding" evidence="13">
    <location>
        <begin position="1259"/>
        <end position="1348"/>
    </location>
</feature>
<comment type="function">
    <text evidence="8">Binds covalently through a thioester bond to the pathogen surface resulting in pathogen clearance.</text>
</comment>
<keyword evidence="2" id="KW-0964">Secreted</keyword>
<keyword evidence="6" id="KW-1015">Disulfide bond</keyword>
<dbReference type="FunFam" id="2.60.40.1930:FF:000001">
    <property type="entry name" value="CD109 isoform 3"/>
    <property type="match status" value="1"/>
</dbReference>
<dbReference type="InterPro" id="IPR049135">
    <property type="entry name" value="TEP1_CUB2"/>
</dbReference>
<dbReference type="SUPFAM" id="SSF49410">
    <property type="entry name" value="Alpha-macroglobulin receptor domain"/>
    <property type="match status" value="1"/>
</dbReference>
<evidence type="ECO:0000256" key="9">
    <source>
        <dbReference type="ARBA" id="ARBA00063781"/>
    </source>
</evidence>
<feature type="domain" description="Alpha-2-macroglobulin" evidence="12">
    <location>
        <begin position="661"/>
        <end position="752"/>
    </location>
</feature>
<dbReference type="STRING" id="41427.A0A182IXX2"/>
<dbReference type="PANTHER" id="PTHR11412">
    <property type="entry name" value="MACROGLOBULIN / COMPLEMENT"/>
    <property type="match status" value="1"/>
</dbReference>
<dbReference type="Pfam" id="PF07703">
    <property type="entry name" value="A2M_BRD"/>
    <property type="match status" value="1"/>
</dbReference>
<dbReference type="GO" id="GO:0004866">
    <property type="term" value="F:endopeptidase inhibitor activity"/>
    <property type="evidence" value="ECO:0007669"/>
    <property type="project" value="InterPro"/>
</dbReference>
<comment type="subunit">
    <text evidence="9">Heterodimer of a TEP1-N chain and an TEP1-C chain non-covalently linked. Forms a complex composed of TEP1-N and TEP1-C heterodimer, LRIM1 and APL1C; the interaction stabilizes TEP1-N and TEP1-C heterodimer, prevents its binding to tissues while circulating in the hemolymph and protects the thioester bond from hydrolysis. Mature TEP1 and to a lesser extent full-length TEP1 interact with SPCLIP1; the interaction is induced by microbial infection.</text>
</comment>
<dbReference type="Gene3D" id="2.60.40.2950">
    <property type="match status" value="1"/>
</dbReference>
<dbReference type="Pfam" id="PF07678">
    <property type="entry name" value="TED_complement"/>
    <property type="match status" value="1"/>
</dbReference>
<comment type="subcellular location">
    <subcellularLocation>
        <location evidence="1">Secreted</location>
    </subcellularLocation>
</comment>
<keyword evidence="3" id="KW-0732">Signal</keyword>
<dbReference type="Pfam" id="PF00207">
    <property type="entry name" value="A2M"/>
    <property type="match status" value="1"/>
</dbReference>
<dbReference type="PANTHER" id="PTHR11412:SF136">
    <property type="entry name" value="CD109 ANTIGEN"/>
    <property type="match status" value="1"/>
</dbReference>
<evidence type="ECO:0000256" key="1">
    <source>
        <dbReference type="ARBA" id="ARBA00004613"/>
    </source>
</evidence>
<keyword evidence="4" id="KW-0391">Immunity</keyword>
<evidence type="ECO:0000256" key="10">
    <source>
        <dbReference type="ARBA" id="ARBA00078071"/>
    </source>
</evidence>
<dbReference type="SUPFAM" id="SSF48239">
    <property type="entry name" value="Terpenoid cyclases/Protein prenyltransferases"/>
    <property type="match status" value="1"/>
</dbReference>
<accession>A0A182IXX2</accession>
<dbReference type="InterPro" id="IPR011625">
    <property type="entry name" value="A2M_N_BRD"/>
</dbReference>
<organism evidence="14">
    <name type="scientific">Anopheles atroparvus</name>
    <name type="common">European mosquito</name>
    <dbReference type="NCBI Taxonomy" id="41427"/>
    <lineage>
        <taxon>Eukaryota</taxon>
        <taxon>Metazoa</taxon>
        <taxon>Ecdysozoa</taxon>
        <taxon>Arthropoda</taxon>
        <taxon>Hexapoda</taxon>
        <taxon>Insecta</taxon>
        <taxon>Pterygota</taxon>
        <taxon>Neoptera</taxon>
        <taxon>Endopterygota</taxon>
        <taxon>Diptera</taxon>
        <taxon>Nematocera</taxon>
        <taxon>Culicoidea</taxon>
        <taxon>Culicidae</taxon>
        <taxon>Anophelinae</taxon>
        <taxon>Anopheles</taxon>
    </lineage>
</organism>
<dbReference type="InterPro" id="IPR041813">
    <property type="entry name" value="A2M_TED"/>
</dbReference>
<dbReference type="Pfam" id="PF21412">
    <property type="entry name" value="TEP1_CUB2"/>
    <property type="match status" value="1"/>
</dbReference>
<dbReference type="InterPro" id="IPR040839">
    <property type="entry name" value="MG4"/>
</dbReference>
<dbReference type="InterPro" id="IPR019742">
    <property type="entry name" value="MacrogloblnA2_CS"/>
</dbReference>
<dbReference type="SMART" id="SM01419">
    <property type="entry name" value="Thiol-ester_cl"/>
    <property type="match status" value="1"/>
</dbReference>
<dbReference type="Gene3D" id="2.20.130.20">
    <property type="match status" value="2"/>
</dbReference>
<dbReference type="InterPro" id="IPR001599">
    <property type="entry name" value="Macroglobln_a2"/>
</dbReference>
<evidence type="ECO:0000259" key="11">
    <source>
        <dbReference type="SMART" id="SM01359"/>
    </source>
</evidence>
<dbReference type="Gene3D" id="2.60.120.1540">
    <property type="match status" value="1"/>
</dbReference>
<keyword evidence="7" id="KW-0325">Glycoprotein</keyword>
<dbReference type="VEuPathDB" id="VectorBase:AATE007611"/>
<dbReference type="Gene3D" id="2.60.40.10">
    <property type="entry name" value="Immunoglobulins"/>
    <property type="match status" value="2"/>
</dbReference>
<evidence type="ECO:0000259" key="13">
    <source>
        <dbReference type="SMART" id="SM01361"/>
    </source>
</evidence>
<evidence type="ECO:0000256" key="6">
    <source>
        <dbReference type="ARBA" id="ARBA00023157"/>
    </source>
</evidence>
<dbReference type="InterPro" id="IPR041555">
    <property type="entry name" value="MG3"/>
</dbReference>
<sequence length="1370" mass="154707">LQLQISDSFQTCPRADAKVLIDGIKMWQFIKSRILVVIILVGATQGLLVVGPKFIRSNQDYMMVITNFNPDLSKVDLLVRMEGFTDAGANILNLTKSVDVRRNTNRPVDFKLPYLVPGNYKITVDGQRGFSFHKEVVLEFLSKSISSLIQLDKPVYKPGDSVLFRVIVLDTELKPPANVKSVNVAIKDPRGNVIRKWSAGRLHVGVFEAKLEIAPTPLLGIWNISVKVDGEELVSKTFEVKEYVLSTFDVDVSPTTIPLEGDGGLNLTVSANYYFGKPVKGTAMLSLYLENDVLDQTKTWEVDGMGQARLIFKDALVMYENQQDVQVNLTFIEQFTNRTVTKQTPITVYKHMYHVELIKESPQFRPGVPYKCQILLKYHDGTPAKNVEAQVTVEGLDEEFEKTLTSDHNGVIKQTFNPSESTNMMNVVVTIGDNELFNEDIDKVETVTDAYVKIEQKSNIKLNKFIKLSVTCTDKMTFIVYYVVSKRRIIDSGFMRPNKVTRFPLQINATSNMIPKSKIIVATLAKQTIVYDVIDIDFDELRNNYNMRIDETEVKPGKQIQLDMIGRPGSYLALAAYDQSLLQHNFNGNHDVFWESIMELYDGLHEIEENVYDKIHSMGLFARTVDSIQLEGASDKSARDGTQSEYKPTTLVAYRTNFLESWLWKNLTMPVTGRLKMIENVPDTTTSWYLTGFSVDPVYGLGIIKKPLQFTTVQPFYIVENLPYSIKRGEAVALQFTLFNNLGAEYIADVTMYNVANQTEFVGKPVGELSYTKSISVPPKVGVPISFLVKAKKLGEMAVRLKASIMLGMETDAIEKIIRVMPESLLEQKMESRIFSHSSYANDSHAISLDIDKKADAGSQQIVFSVNPTILTTVITNLGDLLSVPTGCGEQNMVKFVPNIIVLDYLIATGSKDTQVINKATNLLRQGYQNQMRYRQTDGSFGVWQTSGGSVFLTAFVAKSMQTAAKHISEVDVTMVAKAFQWLASKQQSSGRFNEVGQVIHSDMQGGLRNGVALTSYVLIAFMENEQAKVTHAGVVAKGIEYVANLLPNVSDLYDLSIATYALMLNNHYKRDHYYERLVERSTIIDNGKKRYWARQPHGIETTAYALLAMVQAKKYPDGVPVMHWLVNQRYVSGSFPRTQDTFVGLKALSRLAEIISPSRNDYTIQLKYQKHVKTFKMTPQDTDRTEFNDIPSDVRKMEINVAGMGFGLLDVKYEYSLDLKNYNHRFNLKLDKLNTSSNYELKLKICTSYVPKLSDERSNMALVEVNFPSGYVVDNNPISEATTVNPIKNTEIRFGATSVVAYYDNMGREENCFLITAYRRFKVAMKRPAYVLVHDYYDPKLNAIKVYDVDQQNICDICDKEDCPEECKK</sequence>
<evidence type="ECO:0000259" key="12">
    <source>
        <dbReference type="SMART" id="SM01360"/>
    </source>
</evidence>
<dbReference type="EnsemblMetazoa" id="AATE007611-RA">
    <property type="protein sequence ID" value="AATE007611-PA.1"/>
    <property type="gene ID" value="AATE007611"/>
</dbReference>
<dbReference type="Gene3D" id="1.50.10.20">
    <property type="match status" value="1"/>
</dbReference>
<dbReference type="InterPro" id="IPR013783">
    <property type="entry name" value="Ig-like_fold"/>
</dbReference>
<evidence type="ECO:0000256" key="8">
    <source>
        <dbReference type="ARBA" id="ARBA00057615"/>
    </source>
</evidence>
<dbReference type="Pfam" id="PF17789">
    <property type="entry name" value="MG4"/>
    <property type="match status" value="1"/>
</dbReference>
<dbReference type="GO" id="GO:0002376">
    <property type="term" value="P:immune system process"/>
    <property type="evidence" value="ECO:0007669"/>
    <property type="project" value="UniProtKB-KW"/>
</dbReference>
<reference evidence="14" key="1">
    <citation type="submission" date="2022-08" db="UniProtKB">
        <authorList>
            <consortium name="EnsemblMetazoa"/>
        </authorList>
    </citation>
    <scope>IDENTIFICATION</scope>
    <source>
        <strain evidence="14">EBRO</strain>
    </source>
</reference>
<protein>
    <recommendedName>
        <fullName evidence="10">TEP1-F</fullName>
    </recommendedName>
</protein>
<dbReference type="SMART" id="SM01361">
    <property type="entry name" value="A2M_recep"/>
    <property type="match status" value="1"/>
</dbReference>
<evidence type="ECO:0000256" key="4">
    <source>
        <dbReference type="ARBA" id="ARBA00022859"/>
    </source>
</evidence>
<dbReference type="Pfam" id="PF07677">
    <property type="entry name" value="A2M_recep"/>
    <property type="match status" value="1"/>
</dbReference>
<dbReference type="InterPro" id="IPR050473">
    <property type="entry name" value="A2M/Complement_sys"/>
</dbReference>
<feature type="domain" description="Alpha-2-macroglobulin bait region" evidence="11">
    <location>
        <begin position="450"/>
        <end position="584"/>
    </location>
</feature>
<dbReference type="SMART" id="SM01360">
    <property type="entry name" value="A2M"/>
    <property type="match status" value="1"/>
</dbReference>
<evidence type="ECO:0000313" key="14">
    <source>
        <dbReference type="EnsemblMetazoa" id="AATE007611-PA.1"/>
    </source>
</evidence>
<dbReference type="InterPro" id="IPR047565">
    <property type="entry name" value="Alpha-macroglob_thiol-ester_cl"/>
</dbReference>
<dbReference type="PROSITE" id="PS00477">
    <property type="entry name" value="ALPHA_2_MACROGLOBULIN"/>
    <property type="match status" value="1"/>
</dbReference>
<dbReference type="Gene3D" id="2.60.40.1930">
    <property type="match status" value="2"/>
</dbReference>
<dbReference type="GO" id="GO:0005615">
    <property type="term" value="C:extracellular space"/>
    <property type="evidence" value="ECO:0007669"/>
    <property type="project" value="InterPro"/>
</dbReference>
<dbReference type="InterPro" id="IPR011626">
    <property type="entry name" value="Alpha-macroglobulin_TED"/>
</dbReference>
<dbReference type="InterPro" id="IPR036595">
    <property type="entry name" value="A-macroglobulin_rcpt-bd_sf"/>
</dbReference>
<dbReference type="Pfam" id="PF17791">
    <property type="entry name" value="MG3"/>
    <property type="match status" value="1"/>
</dbReference>
<dbReference type="Gene3D" id="2.60.40.1940">
    <property type="match status" value="1"/>
</dbReference>